<keyword evidence="3" id="KW-1185">Reference proteome</keyword>
<dbReference type="Proteomes" id="UP001439008">
    <property type="component" value="Unassembled WGS sequence"/>
</dbReference>
<dbReference type="EC" id="3.4.19.12" evidence="2"/>
<organism evidence="2 3">
    <name type="scientific">Bonamia ostreae</name>
    <dbReference type="NCBI Taxonomy" id="126728"/>
    <lineage>
        <taxon>Eukaryota</taxon>
        <taxon>Sar</taxon>
        <taxon>Rhizaria</taxon>
        <taxon>Endomyxa</taxon>
        <taxon>Ascetosporea</taxon>
        <taxon>Haplosporida</taxon>
        <taxon>Bonamia</taxon>
    </lineage>
</organism>
<evidence type="ECO:0000313" key="3">
    <source>
        <dbReference type="Proteomes" id="UP001439008"/>
    </source>
</evidence>
<dbReference type="Pfam" id="PF06337">
    <property type="entry name" value="DUSP"/>
    <property type="match status" value="1"/>
</dbReference>
<evidence type="ECO:0000313" key="2">
    <source>
        <dbReference type="EMBL" id="MES1922848.1"/>
    </source>
</evidence>
<sequence>MILDDPGPLESRELLCKHAMKTEKICQKSTTDNIFGWHDIAYEITTSQLNALNKRFGNPLTVAKTTLEHDNVGEGKVAPNENCEECEKEKLLRRKKRERNKIISLEKAFKLSKESVTYVVSESWMRAWRCFVNDETNLVPGPIFNEHLLGTDKKMNLDLKIEKDYRVLSKEVWDYLLEIYGGGPEIVNDFISDKDLVK</sequence>
<dbReference type="SUPFAM" id="SSF143791">
    <property type="entry name" value="DUSP-like"/>
    <property type="match status" value="1"/>
</dbReference>
<protein>
    <submittedName>
        <fullName evidence="2">Ubiquitin carboxyl-terminal hydrolase 20</fullName>
        <ecNumber evidence="2">3.4.19.12</ecNumber>
    </submittedName>
</protein>
<dbReference type="InterPro" id="IPR035927">
    <property type="entry name" value="DUSP-like_sf"/>
</dbReference>
<evidence type="ECO:0000259" key="1">
    <source>
        <dbReference type="PROSITE" id="PS51283"/>
    </source>
</evidence>
<dbReference type="PROSITE" id="PS51283">
    <property type="entry name" value="DUSP"/>
    <property type="match status" value="1"/>
</dbReference>
<comment type="caution">
    <text evidence="2">The sequence shown here is derived from an EMBL/GenBank/DDBJ whole genome shotgun (WGS) entry which is preliminary data.</text>
</comment>
<accession>A0ABV2AT52</accession>
<dbReference type="GO" id="GO:0004843">
    <property type="term" value="F:cysteine-type deubiquitinase activity"/>
    <property type="evidence" value="ECO:0007669"/>
    <property type="project" value="UniProtKB-EC"/>
</dbReference>
<name>A0ABV2AT52_9EUKA</name>
<dbReference type="Gene3D" id="3.30.2230.10">
    <property type="entry name" value="DUSP-like"/>
    <property type="match status" value="1"/>
</dbReference>
<dbReference type="InterPro" id="IPR006615">
    <property type="entry name" value="Pept_C19_DUSP"/>
</dbReference>
<dbReference type="SMART" id="SM00695">
    <property type="entry name" value="DUSP"/>
    <property type="match status" value="1"/>
</dbReference>
<reference evidence="2 3" key="1">
    <citation type="journal article" date="2024" name="BMC Biol.">
        <title>Comparative genomics of Ascetosporea gives new insight into the evolutionary basis for animal parasitism in Rhizaria.</title>
        <authorList>
            <person name="Hiltunen Thoren M."/>
            <person name="Onut-Brannstrom I."/>
            <person name="Alfjorden A."/>
            <person name="Peckova H."/>
            <person name="Swords F."/>
            <person name="Hooper C."/>
            <person name="Holzer A.S."/>
            <person name="Bass D."/>
            <person name="Burki F."/>
        </authorList>
    </citation>
    <scope>NUCLEOTIDE SEQUENCE [LARGE SCALE GENOMIC DNA]</scope>
    <source>
        <strain evidence="2">20-A016</strain>
    </source>
</reference>
<gene>
    <name evidence="2" type="primary">USP20_1</name>
    <name evidence="2" type="ORF">MHBO_004376</name>
</gene>
<dbReference type="EMBL" id="JBDODL010003873">
    <property type="protein sequence ID" value="MES1922848.1"/>
    <property type="molecule type" value="Genomic_DNA"/>
</dbReference>
<keyword evidence="2" id="KW-0378">Hydrolase</keyword>
<feature type="domain" description="DUSP" evidence="1">
    <location>
        <begin position="93"/>
        <end position="192"/>
    </location>
</feature>
<proteinExistence type="predicted"/>